<dbReference type="SUPFAM" id="SSF48008">
    <property type="entry name" value="GntR ligand-binding domain-like"/>
    <property type="match status" value="1"/>
</dbReference>
<dbReference type="Pfam" id="PF00392">
    <property type="entry name" value="GntR"/>
    <property type="match status" value="1"/>
</dbReference>
<name>A0ABY7H425_9BACT</name>
<dbReference type="PRINTS" id="PR00035">
    <property type="entry name" value="HTHGNTR"/>
</dbReference>
<keyword evidence="3" id="KW-0804">Transcription</keyword>
<evidence type="ECO:0000256" key="2">
    <source>
        <dbReference type="ARBA" id="ARBA00023125"/>
    </source>
</evidence>
<sequence length="260" mass="28816">MRLKPVARKSLSDAVFEQLSQEIVHGRMRPGAPLPSERALCDVLRVNRGAVREALKRLSQAGLISIQHGGGTRVLDFKQTASLDLLNRLLFHHDGTVDLRVARSVMEMRAAMAPDIARLAAMRRSPGQVLQLDEMVAAMAAQEHDLLALQVLALQFWDLLTVCSENIAYQLAFNGLRHSYEGMREALVEVMGEELRDLVAYRRIADAVRRRDGEGAGQSAQALMQHGSRGILQLLAALESSNEDGQAEQAEREEDDDDEQ</sequence>
<dbReference type="Gene3D" id="1.10.10.10">
    <property type="entry name" value="Winged helix-like DNA-binding domain superfamily/Winged helix DNA-binding domain"/>
    <property type="match status" value="1"/>
</dbReference>
<dbReference type="InterPro" id="IPR036390">
    <property type="entry name" value="WH_DNA-bd_sf"/>
</dbReference>
<dbReference type="SMART" id="SM00895">
    <property type="entry name" value="FCD"/>
    <property type="match status" value="1"/>
</dbReference>
<feature type="region of interest" description="Disordered" evidence="4">
    <location>
        <begin position="240"/>
        <end position="260"/>
    </location>
</feature>
<dbReference type="InterPro" id="IPR036388">
    <property type="entry name" value="WH-like_DNA-bd_sf"/>
</dbReference>
<organism evidence="6 7">
    <name type="scientific">Nannocystis punicea</name>
    <dbReference type="NCBI Taxonomy" id="2995304"/>
    <lineage>
        <taxon>Bacteria</taxon>
        <taxon>Pseudomonadati</taxon>
        <taxon>Myxococcota</taxon>
        <taxon>Polyangia</taxon>
        <taxon>Nannocystales</taxon>
        <taxon>Nannocystaceae</taxon>
        <taxon>Nannocystis</taxon>
    </lineage>
</organism>
<keyword evidence="2" id="KW-0238">DNA-binding</keyword>
<dbReference type="PANTHER" id="PTHR43537">
    <property type="entry name" value="TRANSCRIPTIONAL REGULATOR, GNTR FAMILY"/>
    <property type="match status" value="1"/>
</dbReference>
<feature type="domain" description="HTH gntR-type" evidence="5">
    <location>
        <begin position="9"/>
        <end position="77"/>
    </location>
</feature>
<gene>
    <name evidence="6" type="ORF">O0S08_47560</name>
</gene>
<keyword evidence="7" id="KW-1185">Reference proteome</keyword>
<evidence type="ECO:0000256" key="3">
    <source>
        <dbReference type="ARBA" id="ARBA00023163"/>
    </source>
</evidence>
<dbReference type="Proteomes" id="UP001164459">
    <property type="component" value="Chromosome"/>
</dbReference>
<dbReference type="CDD" id="cd07377">
    <property type="entry name" value="WHTH_GntR"/>
    <property type="match status" value="1"/>
</dbReference>
<dbReference type="PANTHER" id="PTHR43537:SF24">
    <property type="entry name" value="GLUCONATE OPERON TRANSCRIPTIONAL REPRESSOR"/>
    <property type="match status" value="1"/>
</dbReference>
<dbReference type="Gene3D" id="1.20.120.530">
    <property type="entry name" value="GntR ligand-binding domain-like"/>
    <property type="match status" value="1"/>
</dbReference>
<dbReference type="InterPro" id="IPR008920">
    <property type="entry name" value="TF_FadR/GntR_C"/>
</dbReference>
<evidence type="ECO:0000259" key="5">
    <source>
        <dbReference type="PROSITE" id="PS50949"/>
    </source>
</evidence>
<dbReference type="Pfam" id="PF07729">
    <property type="entry name" value="FCD"/>
    <property type="match status" value="1"/>
</dbReference>
<dbReference type="RefSeq" id="WP_269036200.1">
    <property type="nucleotide sequence ID" value="NZ_CP114040.1"/>
</dbReference>
<feature type="compositionally biased region" description="Acidic residues" evidence="4">
    <location>
        <begin position="241"/>
        <end position="260"/>
    </location>
</feature>
<dbReference type="InterPro" id="IPR011711">
    <property type="entry name" value="GntR_C"/>
</dbReference>
<protein>
    <submittedName>
        <fullName evidence="6">FadR/GntR family transcriptional regulator</fullName>
    </submittedName>
</protein>
<proteinExistence type="predicted"/>
<evidence type="ECO:0000313" key="6">
    <source>
        <dbReference type="EMBL" id="WAS93850.1"/>
    </source>
</evidence>
<evidence type="ECO:0000256" key="1">
    <source>
        <dbReference type="ARBA" id="ARBA00023015"/>
    </source>
</evidence>
<dbReference type="EMBL" id="CP114040">
    <property type="protein sequence ID" value="WAS93850.1"/>
    <property type="molecule type" value="Genomic_DNA"/>
</dbReference>
<dbReference type="PROSITE" id="PS50949">
    <property type="entry name" value="HTH_GNTR"/>
    <property type="match status" value="1"/>
</dbReference>
<dbReference type="InterPro" id="IPR000524">
    <property type="entry name" value="Tscrpt_reg_HTH_GntR"/>
</dbReference>
<reference evidence="6" key="1">
    <citation type="submission" date="2022-11" db="EMBL/GenBank/DDBJ databases">
        <title>Minimal conservation of predation-associated metabolite biosynthetic gene clusters underscores biosynthetic potential of Myxococcota including descriptions for ten novel species: Archangium lansinium sp. nov., Myxococcus landrumus sp. nov., Nannocystis bai.</title>
        <authorList>
            <person name="Ahearne A."/>
            <person name="Stevens C."/>
            <person name="Dowd S."/>
        </authorList>
    </citation>
    <scope>NUCLEOTIDE SEQUENCE</scope>
    <source>
        <strain evidence="6">Fl3</strain>
    </source>
</reference>
<evidence type="ECO:0000256" key="4">
    <source>
        <dbReference type="SAM" id="MobiDB-lite"/>
    </source>
</evidence>
<dbReference type="SMART" id="SM00345">
    <property type="entry name" value="HTH_GNTR"/>
    <property type="match status" value="1"/>
</dbReference>
<keyword evidence="1" id="KW-0805">Transcription regulation</keyword>
<dbReference type="SUPFAM" id="SSF46785">
    <property type="entry name" value="Winged helix' DNA-binding domain"/>
    <property type="match status" value="1"/>
</dbReference>
<accession>A0ABY7H425</accession>
<evidence type="ECO:0000313" key="7">
    <source>
        <dbReference type="Proteomes" id="UP001164459"/>
    </source>
</evidence>